<dbReference type="EMBL" id="MU273543">
    <property type="protein sequence ID" value="KAI0032547.1"/>
    <property type="molecule type" value="Genomic_DNA"/>
</dbReference>
<comment type="caution">
    <text evidence="1">The sequence shown here is derived from an EMBL/GenBank/DDBJ whole genome shotgun (WGS) entry which is preliminary data.</text>
</comment>
<evidence type="ECO:0000313" key="2">
    <source>
        <dbReference type="Proteomes" id="UP000814128"/>
    </source>
</evidence>
<gene>
    <name evidence="1" type="ORF">K488DRAFT_85778</name>
</gene>
<sequence>MAPAHYTRLVLQERPKGDIDANTFRRETIPFDLKPGSCQVLVRTEYVSIDAAMRSWLRDVRSYIPPVQIGDVMRADGLATVIEAGVDCKLKPGDIVRCTPGWAEYAVLDEKTCQALKVPPGAEPLDFLGPLGITGMTAYFGLHDVGKIKPGDTLVVSGAAGATGSLVCQLAKIHGAKVVAIAGSEDKCKWLTDELGVDVAFNYKSRTFYSDFKKRIGYIDLFFDNVGGSLLNFMLTRLNKGARIVLCGAISDYNSDKPTGLSAYSNLISQRASLQGFIVFDYASRYREARQEMAEWLASGKLKRRFQVVEGLENAPKALLMLYSGGNTGKLVVRVSSPRTQAKL</sequence>
<organism evidence="1 2">
    <name type="scientific">Vararia minispora EC-137</name>
    <dbReference type="NCBI Taxonomy" id="1314806"/>
    <lineage>
        <taxon>Eukaryota</taxon>
        <taxon>Fungi</taxon>
        <taxon>Dikarya</taxon>
        <taxon>Basidiomycota</taxon>
        <taxon>Agaricomycotina</taxon>
        <taxon>Agaricomycetes</taxon>
        <taxon>Russulales</taxon>
        <taxon>Lachnocladiaceae</taxon>
        <taxon>Vararia</taxon>
    </lineage>
</organism>
<accession>A0ACB8QLL6</accession>
<reference evidence="1" key="2">
    <citation type="journal article" date="2022" name="New Phytol.">
        <title>Evolutionary transition to the ectomycorrhizal habit in the genomes of a hyperdiverse lineage of mushroom-forming fungi.</title>
        <authorList>
            <person name="Looney B."/>
            <person name="Miyauchi S."/>
            <person name="Morin E."/>
            <person name="Drula E."/>
            <person name="Courty P.E."/>
            <person name="Kohler A."/>
            <person name="Kuo A."/>
            <person name="LaButti K."/>
            <person name="Pangilinan J."/>
            <person name="Lipzen A."/>
            <person name="Riley R."/>
            <person name="Andreopoulos W."/>
            <person name="He G."/>
            <person name="Johnson J."/>
            <person name="Nolan M."/>
            <person name="Tritt A."/>
            <person name="Barry K.W."/>
            <person name="Grigoriev I.V."/>
            <person name="Nagy L.G."/>
            <person name="Hibbett D."/>
            <person name="Henrissat B."/>
            <person name="Matheny P.B."/>
            <person name="Labbe J."/>
            <person name="Martin F.M."/>
        </authorList>
    </citation>
    <scope>NUCLEOTIDE SEQUENCE</scope>
    <source>
        <strain evidence="1">EC-137</strain>
    </source>
</reference>
<dbReference type="Proteomes" id="UP000814128">
    <property type="component" value="Unassembled WGS sequence"/>
</dbReference>
<evidence type="ECO:0000313" key="1">
    <source>
        <dbReference type="EMBL" id="KAI0032547.1"/>
    </source>
</evidence>
<name>A0ACB8QLL6_9AGAM</name>
<keyword evidence="2" id="KW-1185">Reference proteome</keyword>
<reference evidence="1" key="1">
    <citation type="submission" date="2021-02" db="EMBL/GenBank/DDBJ databases">
        <authorList>
            <consortium name="DOE Joint Genome Institute"/>
            <person name="Ahrendt S."/>
            <person name="Looney B.P."/>
            <person name="Miyauchi S."/>
            <person name="Morin E."/>
            <person name="Drula E."/>
            <person name="Courty P.E."/>
            <person name="Chicoki N."/>
            <person name="Fauchery L."/>
            <person name="Kohler A."/>
            <person name="Kuo A."/>
            <person name="Labutti K."/>
            <person name="Pangilinan J."/>
            <person name="Lipzen A."/>
            <person name="Riley R."/>
            <person name="Andreopoulos W."/>
            <person name="He G."/>
            <person name="Johnson J."/>
            <person name="Barry K.W."/>
            <person name="Grigoriev I.V."/>
            <person name="Nagy L."/>
            <person name="Hibbett D."/>
            <person name="Henrissat B."/>
            <person name="Matheny P.B."/>
            <person name="Labbe J."/>
            <person name="Martin F."/>
        </authorList>
    </citation>
    <scope>NUCLEOTIDE SEQUENCE</scope>
    <source>
        <strain evidence="1">EC-137</strain>
    </source>
</reference>
<proteinExistence type="predicted"/>
<protein>
    <submittedName>
        <fullName evidence="1">Alcohol dehydrogenase</fullName>
    </submittedName>
</protein>